<dbReference type="AlphaFoldDB" id="A0A964RQ86"/>
<dbReference type="RefSeq" id="WP_160360410.1">
    <property type="nucleotide sequence ID" value="NZ_WSRQ01000037.1"/>
</dbReference>
<dbReference type="Proteomes" id="UP000656077">
    <property type="component" value="Unassembled WGS sequence"/>
</dbReference>
<gene>
    <name evidence="1" type="ORF">GKZ28_18740</name>
</gene>
<dbReference type="EMBL" id="WSRQ01000037">
    <property type="protein sequence ID" value="MVX65720.1"/>
    <property type="molecule type" value="Genomic_DNA"/>
</dbReference>
<evidence type="ECO:0000313" key="2">
    <source>
        <dbReference type="Proteomes" id="UP000656077"/>
    </source>
</evidence>
<sequence>MGKKVQNYKPLNESEYTDIEINGFTDCEPLDDSIEIKAFSFSDQDDNSMDNTQNVIKSFEYTKSNSLNTKDDHGSENKETSSLAKIQKVRGLTPAVNGESFDIKRCYQFRASTLKKLNKIKGESDNVNIYLNEIIDQAICHYYNYVLGEK</sequence>
<evidence type="ECO:0000313" key="1">
    <source>
        <dbReference type="EMBL" id="MVX65720.1"/>
    </source>
</evidence>
<proteinExistence type="predicted"/>
<protein>
    <submittedName>
        <fullName evidence="1">Uncharacterized protein</fullName>
    </submittedName>
</protein>
<organism evidence="1 2">
    <name type="scientific">Clostridium chromiireducens</name>
    <dbReference type="NCBI Taxonomy" id="225345"/>
    <lineage>
        <taxon>Bacteria</taxon>
        <taxon>Bacillati</taxon>
        <taxon>Bacillota</taxon>
        <taxon>Clostridia</taxon>
        <taxon>Eubacteriales</taxon>
        <taxon>Clostridiaceae</taxon>
        <taxon>Clostridium</taxon>
    </lineage>
</organism>
<reference evidence="1" key="1">
    <citation type="submission" date="2019-12" db="EMBL/GenBank/DDBJ databases">
        <title>Microbes associate with the intestines of laboratory mice.</title>
        <authorList>
            <person name="Navarre W."/>
            <person name="Wong E."/>
        </authorList>
    </citation>
    <scope>NUCLEOTIDE SEQUENCE</scope>
    <source>
        <strain evidence="1">NM79_F5</strain>
    </source>
</reference>
<accession>A0A964RQ86</accession>
<comment type="caution">
    <text evidence="1">The sequence shown here is derived from an EMBL/GenBank/DDBJ whole genome shotgun (WGS) entry which is preliminary data.</text>
</comment>
<name>A0A964RQ86_9CLOT</name>